<dbReference type="GO" id="GO:0000155">
    <property type="term" value="F:phosphorelay sensor kinase activity"/>
    <property type="evidence" value="ECO:0007669"/>
    <property type="project" value="InterPro"/>
</dbReference>
<keyword evidence="3" id="KW-0902">Two-component regulatory system</keyword>
<dbReference type="Gene3D" id="3.30.565.10">
    <property type="entry name" value="Histidine kinase-like ATPase, C-terminal domain"/>
    <property type="match status" value="1"/>
</dbReference>
<feature type="domain" description="PAC" evidence="5">
    <location>
        <begin position="482"/>
        <end position="535"/>
    </location>
</feature>
<evidence type="ECO:0000259" key="4">
    <source>
        <dbReference type="PROSITE" id="PS50112"/>
    </source>
</evidence>
<evidence type="ECO:0000256" key="1">
    <source>
        <dbReference type="ARBA" id="ARBA00022679"/>
    </source>
</evidence>
<dbReference type="GO" id="GO:0046983">
    <property type="term" value="F:protein dimerization activity"/>
    <property type="evidence" value="ECO:0007669"/>
    <property type="project" value="InterPro"/>
</dbReference>
<name>A0A2S5KQM4_9PROT</name>
<dbReference type="Pfam" id="PF02518">
    <property type="entry name" value="HATPase_c"/>
    <property type="match status" value="1"/>
</dbReference>
<feature type="domain" description="PAS" evidence="4">
    <location>
        <begin position="20"/>
        <end position="66"/>
    </location>
</feature>
<evidence type="ECO:0000256" key="2">
    <source>
        <dbReference type="ARBA" id="ARBA00022777"/>
    </source>
</evidence>
<keyword evidence="1" id="KW-0808">Transferase</keyword>
<accession>A0A2S5KQM4</accession>
<dbReference type="CDD" id="cd16917">
    <property type="entry name" value="HATPase_UhpB-NarQ-NarX-like"/>
    <property type="match status" value="1"/>
</dbReference>
<dbReference type="SMART" id="SM00091">
    <property type="entry name" value="PAS"/>
    <property type="match status" value="4"/>
</dbReference>
<sequence>MENLSALVFPNINADTLLQENSLLRALIESTRDPAIFVTDPDQGYRFILVNEAVCRHFGVSRETVLTWSPADIDPHYDPNQLLQLENYLALHKTHTFESEHALPDGRHVPVEIIVNYFEHNGKSLIVGYFRDISERRQEERRRRAEHVLQQRFRIEQQYKQVFDNLTDDFYLLDITPERRLLIVDINKISAQRLGLPAEQIVGRYLDTFLPPEKVASCYSQKLICTDTGQPYHYEENVLLNGTACIFDTTIVPIFNDQGEVYRIAGISRDITEKKRQEMEKLLREQEFRALVEHSRDVVIRYDTECRRTYANPAYLKIAHASQMEEVLHKTPLDGSVIEHNDQALYDKIKNVVNSGTAQELDIIWTDGGMEYCYEAHLIPEFDSHQHVCSVLCIGRDYSQRRHAELALQKREQEFRTLVENSPDTICRHELNGRRIYINPKIIKMSGGLSRVIINSSPLEYPGGEEGLMYHNKIKEVICSGENLEFELNWMSSKGPACSLINLVPERGSDGRINSVLAIGRDITLLKRFRQDLEHSRSQLRELVAHRERTREGERKHIAREVHDELGQQLTALSMEIQSMSVRYGKSDEAFTQQLGRIRKQLQHTISFTRNLVSRLRPGALDMGFIAALEWLVEDFKQRNRSCECRLTLNCADVNLPEDIATAVFRIVQESLTNIIRHANASQVHILLHELDSHLLLGIRDNGCGFDSKRQHSESFGLMGIKERAIMIRGELYLFSAPSKGTYIELHIPLGNTSRGIDEDSLVDCR</sequence>
<dbReference type="OrthoDB" id="9797605at2"/>
<dbReference type="GO" id="GO:0016020">
    <property type="term" value="C:membrane"/>
    <property type="evidence" value="ECO:0007669"/>
    <property type="project" value="InterPro"/>
</dbReference>
<dbReference type="InterPro" id="IPR035965">
    <property type="entry name" value="PAS-like_dom_sf"/>
</dbReference>
<dbReference type="InterPro" id="IPR011712">
    <property type="entry name" value="Sig_transdc_His_kin_sub3_dim/P"/>
</dbReference>
<dbReference type="CDD" id="cd00130">
    <property type="entry name" value="PAS"/>
    <property type="match status" value="3"/>
</dbReference>
<dbReference type="AlphaFoldDB" id="A0A2S5KQM4"/>
<dbReference type="Proteomes" id="UP000238196">
    <property type="component" value="Unassembled WGS sequence"/>
</dbReference>
<feature type="domain" description="PAS" evidence="4">
    <location>
        <begin position="155"/>
        <end position="213"/>
    </location>
</feature>
<evidence type="ECO:0000313" key="6">
    <source>
        <dbReference type="EMBL" id="PPC77030.1"/>
    </source>
</evidence>
<evidence type="ECO:0000259" key="5">
    <source>
        <dbReference type="PROSITE" id="PS50113"/>
    </source>
</evidence>
<organism evidence="6 7">
    <name type="scientific">Proteobacteria bacterium 228</name>
    <dbReference type="NCBI Taxonomy" id="2083153"/>
    <lineage>
        <taxon>Bacteria</taxon>
        <taxon>Pseudomonadati</taxon>
        <taxon>Pseudomonadota</taxon>
    </lineage>
</organism>
<dbReference type="SMART" id="SM00387">
    <property type="entry name" value="HATPase_c"/>
    <property type="match status" value="1"/>
</dbReference>
<keyword evidence="2" id="KW-0418">Kinase</keyword>
<dbReference type="InterPro" id="IPR013656">
    <property type="entry name" value="PAS_4"/>
</dbReference>
<dbReference type="Pfam" id="PF13426">
    <property type="entry name" value="PAS_9"/>
    <property type="match status" value="1"/>
</dbReference>
<dbReference type="Pfam" id="PF07730">
    <property type="entry name" value="HisKA_3"/>
    <property type="match status" value="1"/>
</dbReference>
<dbReference type="PROSITE" id="PS50112">
    <property type="entry name" value="PAS"/>
    <property type="match status" value="3"/>
</dbReference>
<reference evidence="6 7" key="1">
    <citation type="submission" date="2018-02" db="EMBL/GenBank/DDBJ databases">
        <title>novel marine gammaproteobacteria from coastal saline agro ecosystem.</title>
        <authorList>
            <person name="Krishnan R."/>
            <person name="Ramesh Kumar N."/>
        </authorList>
    </citation>
    <scope>NUCLEOTIDE SEQUENCE [LARGE SCALE GENOMIC DNA]</scope>
    <source>
        <strain evidence="6 7">228</strain>
    </source>
</reference>
<dbReference type="Gene3D" id="3.30.450.20">
    <property type="entry name" value="PAS domain"/>
    <property type="match status" value="4"/>
</dbReference>
<dbReference type="EMBL" id="PRLP01000035">
    <property type="protein sequence ID" value="PPC77030.1"/>
    <property type="molecule type" value="Genomic_DNA"/>
</dbReference>
<dbReference type="PANTHER" id="PTHR24421:SF59">
    <property type="entry name" value="OXYGEN SENSOR HISTIDINE KINASE NREB"/>
    <property type="match status" value="1"/>
</dbReference>
<evidence type="ECO:0008006" key="8">
    <source>
        <dbReference type="Google" id="ProtNLM"/>
    </source>
</evidence>
<dbReference type="InterPro" id="IPR000014">
    <property type="entry name" value="PAS"/>
</dbReference>
<dbReference type="InterPro" id="IPR000700">
    <property type="entry name" value="PAS-assoc_C"/>
</dbReference>
<dbReference type="PANTHER" id="PTHR24421">
    <property type="entry name" value="NITRATE/NITRITE SENSOR PROTEIN NARX-RELATED"/>
    <property type="match status" value="1"/>
</dbReference>
<feature type="domain" description="PAC" evidence="5">
    <location>
        <begin position="357"/>
        <end position="410"/>
    </location>
</feature>
<dbReference type="InterPro" id="IPR036890">
    <property type="entry name" value="HATPase_C_sf"/>
</dbReference>
<dbReference type="Gene3D" id="1.20.5.1930">
    <property type="match status" value="1"/>
</dbReference>
<comment type="caution">
    <text evidence="6">The sequence shown here is derived from an EMBL/GenBank/DDBJ whole genome shotgun (WGS) entry which is preliminary data.</text>
</comment>
<dbReference type="InterPro" id="IPR050482">
    <property type="entry name" value="Sensor_HK_TwoCompSys"/>
</dbReference>
<dbReference type="SUPFAM" id="SSF55785">
    <property type="entry name" value="PYP-like sensor domain (PAS domain)"/>
    <property type="match status" value="4"/>
</dbReference>
<feature type="domain" description="PAC" evidence="5">
    <location>
        <begin position="95"/>
        <end position="145"/>
    </location>
</feature>
<proteinExistence type="predicted"/>
<dbReference type="SUPFAM" id="SSF55874">
    <property type="entry name" value="ATPase domain of HSP90 chaperone/DNA topoisomerase II/histidine kinase"/>
    <property type="match status" value="1"/>
</dbReference>
<dbReference type="PROSITE" id="PS50113">
    <property type="entry name" value="PAC"/>
    <property type="match status" value="4"/>
</dbReference>
<evidence type="ECO:0000256" key="3">
    <source>
        <dbReference type="ARBA" id="ARBA00023012"/>
    </source>
</evidence>
<dbReference type="NCBIfam" id="TIGR00229">
    <property type="entry name" value="sensory_box"/>
    <property type="match status" value="4"/>
</dbReference>
<dbReference type="Pfam" id="PF08448">
    <property type="entry name" value="PAS_4"/>
    <property type="match status" value="3"/>
</dbReference>
<protein>
    <recommendedName>
        <fullName evidence="8">Histidine kinase</fullName>
    </recommendedName>
</protein>
<gene>
    <name evidence="6" type="ORF">C4K68_11415</name>
</gene>
<feature type="domain" description="PAS" evidence="4">
    <location>
        <begin position="411"/>
        <end position="447"/>
    </location>
</feature>
<evidence type="ECO:0000313" key="7">
    <source>
        <dbReference type="Proteomes" id="UP000238196"/>
    </source>
</evidence>
<feature type="domain" description="PAC" evidence="5">
    <location>
        <begin position="230"/>
        <end position="283"/>
    </location>
</feature>
<dbReference type="InterPro" id="IPR003594">
    <property type="entry name" value="HATPase_dom"/>
</dbReference>